<evidence type="ECO:0000313" key="3">
    <source>
        <dbReference type="EMBL" id="MBB3097698.1"/>
    </source>
</evidence>
<dbReference type="EMBL" id="JACHXF010000012">
    <property type="protein sequence ID" value="MBB3097698.1"/>
    <property type="molecule type" value="Genomic_DNA"/>
</dbReference>
<reference evidence="3 4" key="1">
    <citation type="submission" date="2020-08" db="EMBL/GenBank/DDBJ databases">
        <title>Genomic Encyclopedia of Type Strains, Phase III (KMG-III): the genomes of soil and plant-associated and newly described type strains.</title>
        <authorList>
            <person name="Whitman W."/>
        </authorList>
    </citation>
    <scope>NUCLEOTIDE SEQUENCE [LARGE SCALE GENOMIC DNA]</scope>
    <source>
        <strain evidence="3 4">CECT 3287</strain>
    </source>
</reference>
<name>A0A7W5AK05_9ACTN</name>
<organism evidence="3 4">
    <name type="scientific">Actinoplanes campanulatus</name>
    <dbReference type="NCBI Taxonomy" id="113559"/>
    <lineage>
        <taxon>Bacteria</taxon>
        <taxon>Bacillati</taxon>
        <taxon>Actinomycetota</taxon>
        <taxon>Actinomycetes</taxon>
        <taxon>Micromonosporales</taxon>
        <taxon>Micromonosporaceae</taxon>
        <taxon>Actinoplanes</taxon>
    </lineage>
</organism>
<dbReference type="CDD" id="cd12797">
    <property type="entry name" value="M23_peptidase"/>
    <property type="match status" value="1"/>
</dbReference>
<feature type="signal peptide" evidence="1">
    <location>
        <begin position="1"/>
        <end position="24"/>
    </location>
</feature>
<dbReference type="Gene3D" id="2.70.70.10">
    <property type="entry name" value="Glucose Permease (Domain IIA)"/>
    <property type="match status" value="1"/>
</dbReference>
<dbReference type="GO" id="GO:0004222">
    <property type="term" value="F:metalloendopeptidase activity"/>
    <property type="evidence" value="ECO:0007669"/>
    <property type="project" value="TreeGrafter"/>
</dbReference>
<dbReference type="InterPro" id="IPR050570">
    <property type="entry name" value="Cell_wall_metabolism_enzyme"/>
</dbReference>
<feature type="domain" description="M23ase beta-sheet core" evidence="2">
    <location>
        <begin position="225"/>
        <end position="329"/>
    </location>
</feature>
<dbReference type="SUPFAM" id="SSF51261">
    <property type="entry name" value="Duplicated hybrid motif"/>
    <property type="match status" value="1"/>
</dbReference>
<accession>A0A7W5AK05</accession>
<evidence type="ECO:0000259" key="2">
    <source>
        <dbReference type="Pfam" id="PF01551"/>
    </source>
</evidence>
<keyword evidence="4" id="KW-1185">Reference proteome</keyword>
<keyword evidence="3" id="KW-0378">Hydrolase</keyword>
<dbReference type="PANTHER" id="PTHR21666">
    <property type="entry name" value="PEPTIDASE-RELATED"/>
    <property type="match status" value="1"/>
</dbReference>
<dbReference type="AlphaFoldDB" id="A0A7W5AK05"/>
<dbReference type="PANTHER" id="PTHR21666:SF270">
    <property type="entry name" value="MUREIN HYDROLASE ACTIVATOR ENVC"/>
    <property type="match status" value="1"/>
</dbReference>
<sequence>MKTLKWIAVLATLPLLLCVGGVLVATSDEPAEASCATVTTSGQANIRDHVGAVGTWNSAAVDNAAIIVAVGQQKQIPARGWVIAVATAMTESRLINTSKVTDHDSVGLFQQRPSQGWGTPQQLIDPVYTSTKFYNALVKVKDWETLPLTVAAQKVQRSAFPDRYANFENDAEDVVAAVTGAASITDLPGASLADCGPPAAVSSGGWTQPVPDGIVSGFRTSQRPTHQGVDLGSDRNDVIRAAAAGKVVYADCDGSTGNCNIDGNPDTTKGCGWFVEILHANKVATRYCHMVRRPSVKYGQQVQAGDTLGLTGSSGHSSGPHLHFEVHLNVSCGETRCQLRSYNATDPVEFMKNAGAPLGKSE</sequence>
<dbReference type="InterPro" id="IPR011055">
    <property type="entry name" value="Dup_hybrid_motif"/>
</dbReference>
<evidence type="ECO:0000313" key="4">
    <source>
        <dbReference type="Proteomes" id="UP000590749"/>
    </source>
</evidence>
<dbReference type="RefSeq" id="WP_183223089.1">
    <property type="nucleotide sequence ID" value="NZ_BMPW01000019.1"/>
</dbReference>
<dbReference type="InterPro" id="IPR016047">
    <property type="entry name" value="M23ase_b-sheet_dom"/>
</dbReference>
<evidence type="ECO:0000256" key="1">
    <source>
        <dbReference type="SAM" id="SignalP"/>
    </source>
</evidence>
<protein>
    <submittedName>
        <fullName evidence="3">Murein DD-endopeptidase MepM/ murein hydrolase activator NlpD</fullName>
    </submittedName>
</protein>
<proteinExistence type="predicted"/>
<gene>
    <name evidence="3" type="ORF">FHR83_005382</name>
</gene>
<keyword evidence="1" id="KW-0732">Signal</keyword>
<comment type="caution">
    <text evidence="3">The sequence shown here is derived from an EMBL/GenBank/DDBJ whole genome shotgun (WGS) entry which is preliminary data.</text>
</comment>
<dbReference type="Proteomes" id="UP000590749">
    <property type="component" value="Unassembled WGS sequence"/>
</dbReference>
<dbReference type="Pfam" id="PF01551">
    <property type="entry name" value="Peptidase_M23"/>
    <property type="match status" value="1"/>
</dbReference>
<feature type="chain" id="PRO_5039174138" evidence="1">
    <location>
        <begin position="25"/>
        <end position="362"/>
    </location>
</feature>